<dbReference type="Proteomes" id="UP000827721">
    <property type="component" value="Unassembled WGS sequence"/>
</dbReference>
<evidence type="ECO:0000256" key="4">
    <source>
        <dbReference type="ARBA" id="ARBA00022583"/>
    </source>
</evidence>
<dbReference type="InterPro" id="IPR008942">
    <property type="entry name" value="ENTH_VHS"/>
</dbReference>
<evidence type="ECO:0000256" key="8">
    <source>
        <dbReference type="ARBA" id="ARBA00023329"/>
    </source>
</evidence>
<dbReference type="CDD" id="cd16987">
    <property type="entry name" value="ANTH_N_AP180_plant"/>
    <property type="match status" value="1"/>
</dbReference>
<proteinExistence type="predicted"/>
<keyword evidence="11" id="KW-1185">Reference proteome</keyword>
<evidence type="ECO:0000256" key="6">
    <source>
        <dbReference type="ARBA" id="ARBA00023136"/>
    </source>
</evidence>
<name>A0ABQ8GXV8_9ROSI</name>
<evidence type="ECO:0000256" key="2">
    <source>
        <dbReference type="ARBA" id="ARBA00004555"/>
    </source>
</evidence>
<comment type="caution">
    <text evidence="10">The sequence shown here is derived from an EMBL/GenBank/DDBJ whole genome shotgun (WGS) entry which is preliminary data.</text>
</comment>
<dbReference type="Gene3D" id="1.25.40.90">
    <property type="match status" value="1"/>
</dbReference>
<evidence type="ECO:0000256" key="5">
    <source>
        <dbReference type="ARBA" id="ARBA00023034"/>
    </source>
</evidence>
<protein>
    <recommendedName>
        <fullName evidence="9">ENTH domain-containing protein</fullName>
    </recommendedName>
</protein>
<evidence type="ECO:0000256" key="1">
    <source>
        <dbReference type="ARBA" id="ARBA00004132"/>
    </source>
</evidence>
<dbReference type="InterPro" id="IPR045192">
    <property type="entry name" value="AP180-like"/>
</dbReference>
<dbReference type="InterPro" id="IPR048050">
    <property type="entry name" value="ANTH_N_plant"/>
</dbReference>
<evidence type="ECO:0000313" key="10">
    <source>
        <dbReference type="EMBL" id="KAH7511580.1"/>
    </source>
</evidence>
<comment type="subcellular location">
    <subcellularLocation>
        <location evidence="1">Cytoplasmic vesicle</location>
        <location evidence="1">Clathrin-coated vesicle</location>
    </subcellularLocation>
    <subcellularLocation>
        <location evidence="2">Golgi apparatus</location>
    </subcellularLocation>
    <subcellularLocation>
        <location evidence="3">Membrane</location>
        <location evidence="3">Clathrin-coated pit</location>
    </subcellularLocation>
</comment>
<accession>A0ABQ8GXV8</accession>
<dbReference type="InterPro" id="IPR011417">
    <property type="entry name" value="ANTH_dom"/>
</dbReference>
<evidence type="ECO:0000259" key="9">
    <source>
        <dbReference type="PROSITE" id="PS50942"/>
    </source>
</evidence>
<organism evidence="10 11">
    <name type="scientific">Xanthoceras sorbifolium</name>
    <dbReference type="NCBI Taxonomy" id="99658"/>
    <lineage>
        <taxon>Eukaryota</taxon>
        <taxon>Viridiplantae</taxon>
        <taxon>Streptophyta</taxon>
        <taxon>Embryophyta</taxon>
        <taxon>Tracheophyta</taxon>
        <taxon>Spermatophyta</taxon>
        <taxon>Magnoliopsida</taxon>
        <taxon>eudicotyledons</taxon>
        <taxon>Gunneridae</taxon>
        <taxon>Pentapetalae</taxon>
        <taxon>rosids</taxon>
        <taxon>malvids</taxon>
        <taxon>Sapindales</taxon>
        <taxon>Sapindaceae</taxon>
        <taxon>Xanthoceroideae</taxon>
        <taxon>Xanthoceras</taxon>
    </lineage>
</organism>
<sequence length="340" mass="38486">MGHLKNLRIVLGIFKDKASLIKTTLSTKRRTSSIHRAIVRATTHGVSSPSPDKRIVSVLSLGHGTRHKAGACIGALMERLHGTHNAFVALKCLFIVHNIISRGSFILKDQLSIYPSSGGRNFLNLSMFRDNSDPETWELSSWVRWYADVLEQNLTVSRVLGYYLSSSKGKKKDNDKEDKVLALLNSDLLREMDVLVGFVEEICNAPSSLHLQTKNLVYEIVRLVSEDYRFIQREIFIRIVELGDRMTSLSVGGLTQFLTAMKRFEDCKERLSLLFVNRKKNDALWDLVNETKTNIQAAVNKKLQEKTVVNIRKRDELIRFASADGWLGLDRVSLAVATVR</sequence>
<evidence type="ECO:0000256" key="3">
    <source>
        <dbReference type="ARBA" id="ARBA00004600"/>
    </source>
</evidence>
<feature type="domain" description="ENTH" evidence="9">
    <location>
        <begin position="26"/>
        <end position="164"/>
    </location>
</feature>
<evidence type="ECO:0000313" key="11">
    <source>
        <dbReference type="Proteomes" id="UP000827721"/>
    </source>
</evidence>
<dbReference type="PANTHER" id="PTHR22951:SF24">
    <property type="entry name" value="ENTH DOMAIN-CONTAINING PROTEIN"/>
    <property type="match status" value="1"/>
</dbReference>
<gene>
    <name evidence="10" type="ORF">JRO89_XSUnG0189200</name>
</gene>
<dbReference type="EMBL" id="JAFEMO010000533">
    <property type="protein sequence ID" value="KAH7511580.1"/>
    <property type="molecule type" value="Genomic_DNA"/>
</dbReference>
<evidence type="ECO:0000256" key="7">
    <source>
        <dbReference type="ARBA" id="ARBA00023176"/>
    </source>
</evidence>
<keyword evidence="4" id="KW-0254">Endocytosis</keyword>
<dbReference type="SMART" id="SM00273">
    <property type="entry name" value="ENTH"/>
    <property type="match status" value="1"/>
</dbReference>
<dbReference type="Pfam" id="PF07651">
    <property type="entry name" value="ANTH"/>
    <property type="match status" value="1"/>
</dbReference>
<keyword evidence="7" id="KW-0168">Coated pit</keyword>
<keyword evidence="5" id="KW-0333">Golgi apparatus</keyword>
<reference evidence="10 11" key="1">
    <citation type="submission" date="2021-02" db="EMBL/GenBank/DDBJ databases">
        <title>Plant Genome Project.</title>
        <authorList>
            <person name="Zhang R.-G."/>
        </authorList>
    </citation>
    <scope>NUCLEOTIDE SEQUENCE [LARGE SCALE GENOMIC DNA]</scope>
    <source>
        <tissue evidence="10">Leaves</tissue>
    </source>
</reference>
<keyword evidence="6" id="KW-0472">Membrane</keyword>
<keyword evidence="8" id="KW-0968">Cytoplasmic vesicle</keyword>
<dbReference type="PANTHER" id="PTHR22951">
    <property type="entry name" value="CLATHRIN ASSEMBLY PROTEIN"/>
    <property type="match status" value="1"/>
</dbReference>
<dbReference type="InterPro" id="IPR013809">
    <property type="entry name" value="ENTH"/>
</dbReference>
<dbReference type="PROSITE" id="PS50942">
    <property type="entry name" value="ENTH"/>
    <property type="match status" value="1"/>
</dbReference>
<dbReference type="SUPFAM" id="SSF48464">
    <property type="entry name" value="ENTH/VHS domain"/>
    <property type="match status" value="1"/>
</dbReference>